<evidence type="ECO:0000313" key="2">
    <source>
        <dbReference type="Proteomes" id="UP000515561"/>
    </source>
</evidence>
<name>A0A6S6R1S4_9FIRM</name>
<dbReference type="EMBL" id="AP023367">
    <property type="protein sequence ID" value="BCJ96056.1"/>
    <property type="molecule type" value="Genomic_DNA"/>
</dbReference>
<dbReference type="AlphaFoldDB" id="A0A6S6R1S4"/>
<organism evidence="1 2">
    <name type="scientific">Anaerocolumna cellulosilytica</name>
    <dbReference type="NCBI Taxonomy" id="433286"/>
    <lineage>
        <taxon>Bacteria</taxon>
        <taxon>Bacillati</taxon>
        <taxon>Bacillota</taxon>
        <taxon>Clostridia</taxon>
        <taxon>Lachnospirales</taxon>
        <taxon>Lachnospiraceae</taxon>
        <taxon>Anaerocolumna</taxon>
    </lineage>
</organism>
<dbReference type="Proteomes" id="UP000515561">
    <property type="component" value="Chromosome"/>
</dbReference>
<keyword evidence="2" id="KW-1185">Reference proteome</keyword>
<sequence>MKPLLRSFTMFVGQVFKDTMLIAVCIATVFTAFFIRFGIPSIETLLCDSMGKAVILADYYLLFDLLLALVTPYMLCYASAMMMLVEYDENIAGYLTVTPVGKKGYILSRLVFPTVIAYIVSIALLSWFSLTPWPILNIFLTCLLTSIAGISMALLLFSFSHNRVEGMAMAKLSGLLMLGLPVPFFVFSDIQYLFLPLPSFWIAKFCIGQDFIFLIPGFLSSLIWVFLLYRKFDKKIA</sequence>
<gene>
    <name evidence="1" type="ORF">acsn021_36250</name>
</gene>
<proteinExistence type="predicted"/>
<accession>A0A6S6R1S4</accession>
<protein>
    <submittedName>
        <fullName evidence="1">ABC transporter permease</fullName>
    </submittedName>
</protein>
<dbReference type="RefSeq" id="WP_184091827.1">
    <property type="nucleotide sequence ID" value="NZ_AP023367.1"/>
</dbReference>
<reference evidence="1 2" key="1">
    <citation type="journal article" date="2016" name="Int. J. Syst. Evol. Microbiol.">
        <title>Descriptions of Anaerotaenia torta gen. nov., sp. nov. and Anaerocolumna cellulosilytica gen. nov., sp. nov. isolated from a methanogenic reactor of cattle waste.</title>
        <authorList>
            <person name="Uek A."/>
            <person name="Ohtaki Y."/>
            <person name="Kaku N."/>
            <person name="Ueki K."/>
        </authorList>
    </citation>
    <scope>NUCLEOTIDE SEQUENCE [LARGE SCALE GENOMIC DNA]</scope>
    <source>
        <strain evidence="1 2">SN021</strain>
    </source>
</reference>
<evidence type="ECO:0000313" key="1">
    <source>
        <dbReference type="EMBL" id="BCJ96056.1"/>
    </source>
</evidence>
<dbReference type="KEGG" id="acel:acsn021_36250"/>